<dbReference type="GO" id="GO:0005506">
    <property type="term" value="F:iron ion binding"/>
    <property type="evidence" value="ECO:0007669"/>
    <property type="project" value="TreeGrafter"/>
</dbReference>
<dbReference type="InterPro" id="IPR000361">
    <property type="entry name" value="ATAP_core_dom"/>
</dbReference>
<gene>
    <name evidence="4" type="ORF">CROQUDRAFT_674359</name>
</gene>
<reference evidence="4" key="1">
    <citation type="submission" date="2013-11" db="EMBL/GenBank/DDBJ databases">
        <title>Genome sequence of the fusiform rust pathogen reveals effectors for host alternation and coevolution with pine.</title>
        <authorList>
            <consortium name="DOE Joint Genome Institute"/>
            <person name="Smith K."/>
            <person name="Pendleton A."/>
            <person name="Kubisiak T."/>
            <person name="Anderson C."/>
            <person name="Salamov A."/>
            <person name="Aerts A."/>
            <person name="Riley R."/>
            <person name="Clum A."/>
            <person name="Lindquist E."/>
            <person name="Ence D."/>
            <person name="Campbell M."/>
            <person name="Kronenberg Z."/>
            <person name="Feau N."/>
            <person name="Dhillon B."/>
            <person name="Hamelin R."/>
            <person name="Burleigh J."/>
            <person name="Smith J."/>
            <person name="Yandell M."/>
            <person name="Nelson C."/>
            <person name="Grigoriev I."/>
            <person name="Davis J."/>
        </authorList>
    </citation>
    <scope>NUCLEOTIDE SEQUENCE</scope>
    <source>
        <strain evidence="4">G11</strain>
    </source>
</reference>
<dbReference type="Gene3D" id="2.60.300.12">
    <property type="entry name" value="HesB-like domain"/>
    <property type="match status" value="1"/>
</dbReference>
<feature type="compositionally biased region" description="Low complexity" evidence="2">
    <location>
        <begin position="14"/>
        <end position="24"/>
    </location>
</feature>
<evidence type="ECO:0000256" key="2">
    <source>
        <dbReference type="SAM" id="MobiDB-lite"/>
    </source>
</evidence>
<feature type="domain" description="Core" evidence="3">
    <location>
        <begin position="86"/>
        <end position="191"/>
    </location>
</feature>
<dbReference type="GO" id="GO:0016226">
    <property type="term" value="P:iron-sulfur cluster assembly"/>
    <property type="evidence" value="ECO:0007669"/>
    <property type="project" value="InterPro"/>
</dbReference>
<keyword evidence="5" id="KW-1185">Reference proteome</keyword>
<dbReference type="GO" id="GO:0005739">
    <property type="term" value="C:mitochondrion"/>
    <property type="evidence" value="ECO:0007669"/>
    <property type="project" value="TreeGrafter"/>
</dbReference>
<dbReference type="GO" id="GO:0051539">
    <property type="term" value="F:4 iron, 4 sulfur cluster binding"/>
    <property type="evidence" value="ECO:0007669"/>
    <property type="project" value="TreeGrafter"/>
</dbReference>
<feature type="compositionally biased region" description="Basic and acidic residues" evidence="2">
    <location>
        <begin position="62"/>
        <end position="81"/>
    </location>
</feature>
<dbReference type="OrthoDB" id="1938621at2759"/>
<name>A0A9P6NAY3_9BASI</name>
<dbReference type="EMBL" id="MU167409">
    <property type="protein sequence ID" value="KAG0140957.1"/>
    <property type="molecule type" value="Genomic_DNA"/>
</dbReference>
<feature type="region of interest" description="Disordered" evidence="2">
    <location>
        <begin position="1"/>
        <end position="24"/>
    </location>
</feature>
<sequence length="197" mass="21355">MYPNQLQYRPQRTSITNINSSSFSSKSLATSSSQLASPGPLDQERTSGLATLLSGPSLADAPQHDLPPELRSMDSTNHKPSLEPRIRITEAAARRIRHVQLTDKKSTLVLRLAVESGGCHGFQYKMSFTDDLEPEDYLFTIGKEGQGLVAIDRSSLDLMNGSTIDFATELIGSSFRVLDNPNAAGPGCGCGVSWELK</sequence>
<evidence type="ECO:0000259" key="3">
    <source>
        <dbReference type="Pfam" id="PF01521"/>
    </source>
</evidence>
<dbReference type="SUPFAM" id="SSF89360">
    <property type="entry name" value="HesB-like domain"/>
    <property type="match status" value="1"/>
</dbReference>
<dbReference type="AlphaFoldDB" id="A0A9P6NAY3"/>
<accession>A0A9P6NAY3</accession>
<evidence type="ECO:0000313" key="5">
    <source>
        <dbReference type="Proteomes" id="UP000886653"/>
    </source>
</evidence>
<dbReference type="Pfam" id="PF01521">
    <property type="entry name" value="Fe-S_biosyn"/>
    <property type="match status" value="1"/>
</dbReference>
<feature type="region of interest" description="Disordered" evidence="2">
    <location>
        <begin position="54"/>
        <end position="81"/>
    </location>
</feature>
<protein>
    <recommendedName>
        <fullName evidence="3">Core domain-containing protein</fullName>
    </recommendedName>
</protein>
<proteinExistence type="inferred from homology"/>
<dbReference type="GO" id="GO:0051537">
    <property type="term" value="F:2 iron, 2 sulfur cluster binding"/>
    <property type="evidence" value="ECO:0007669"/>
    <property type="project" value="TreeGrafter"/>
</dbReference>
<organism evidence="4 5">
    <name type="scientific">Cronartium quercuum f. sp. fusiforme G11</name>
    <dbReference type="NCBI Taxonomy" id="708437"/>
    <lineage>
        <taxon>Eukaryota</taxon>
        <taxon>Fungi</taxon>
        <taxon>Dikarya</taxon>
        <taxon>Basidiomycota</taxon>
        <taxon>Pucciniomycotina</taxon>
        <taxon>Pucciniomycetes</taxon>
        <taxon>Pucciniales</taxon>
        <taxon>Coleosporiaceae</taxon>
        <taxon>Cronartium</taxon>
    </lineage>
</organism>
<feature type="compositionally biased region" description="Polar residues" evidence="2">
    <location>
        <begin position="1"/>
        <end position="13"/>
    </location>
</feature>
<evidence type="ECO:0000256" key="1">
    <source>
        <dbReference type="ARBA" id="ARBA00006718"/>
    </source>
</evidence>
<dbReference type="FunFam" id="2.60.300.12:FF:000010">
    <property type="entry name" value="Unplaced genomic scaffold supercont1.5, whole genome shotgun sequence"/>
    <property type="match status" value="1"/>
</dbReference>
<dbReference type="InterPro" id="IPR016092">
    <property type="entry name" value="ATAP"/>
</dbReference>
<evidence type="ECO:0000313" key="4">
    <source>
        <dbReference type="EMBL" id="KAG0140957.1"/>
    </source>
</evidence>
<comment type="caution">
    <text evidence="4">The sequence shown here is derived from an EMBL/GenBank/DDBJ whole genome shotgun (WGS) entry which is preliminary data.</text>
</comment>
<dbReference type="InterPro" id="IPR035903">
    <property type="entry name" value="HesB-like_dom_sf"/>
</dbReference>
<dbReference type="NCBIfam" id="TIGR00049">
    <property type="entry name" value="iron-sulfur cluster assembly accessory protein"/>
    <property type="match status" value="1"/>
</dbReference>
<comment type="similarity">
    <text evidence="1">Belongs to the HesB/IscA family.</text>
</comment>
<dbReference type="PANTHER" id="PTHR43011">
    <property type="entry name" value="IRON-SULFUR CLUSTER ASSEMBLY 2 HOMOLOG, MITOCHONDRIAL"/>
    <property type="match status" value="1"/>
</dbReference>
<dbReference type="Proteomes" id="UP000886653">
    <property type="component" value="Unassembled WGS sequence"/>
</dbReference>
<dbReference type="PANTHER" id="PTHR43011:SF1">
    <property type="entry name" value="IRON-SULFUR CLUSTER ASSEMBLY 2 HOMOLOG, MITOCHONDRIAL"/>
    <property type="match status" value="1"/>
</dbReference>